<evidence type="ECO:0008006" key="3">
    <source>
        <dbReference type="Google" id="ProtNLM"/>
    </source>
</evidence>
<dbReference type="Proteomes" id="UP000571017">
    <property type="component" value="Unassembled WGS sequence"/>
</dbReference>
<sequence length="144" mass="16933">MRYRGILMILIISVVGCTANNQQEQPEDLVVTPTSYDVREKSDPLFEYERFNLLVDYEDELQYEVNFDQQLKVAQIKELKDQNVIGKEAFNQLSPHLMEMSFDEDTPEHEVIREVLEILGLKETFQEVVLDVKFENGIEKLYNQ</sequence>
<dbReference type="Pfam" id="PF14039">
    <property type="entry name" value="YusW"/>
    <property type="match status" value="1"/>
</dbReference>
<dbReference type="AlphaFoldDB" id="A0A838CPP5"/>
<comment type="caution">
    <text evidence="1">The sequence shown here is derived from an EMBL/GenBank/DDBJ whole genome shotgun (WGS) entry which is preliminary data.</text>
</comment>
<reference evidence="1 2" key="1">
    <citation type="journal article" date="2004" name="Extremophiles">
        <title>Halobacillus locisalis sp. nov., a halophilic bacterium isolated from a marine solar saltern of the Yellow Sea in Korea.</title>
        <authorList>
            <person name="Yoon J.H."/>
            <person name="Kang K.H."/>
            <person name="Oh T.K."/>
            <person name="Park Y.H."/>
        </authorList>
    </citation>
    <scope>NUCLEOTIDE SEQUENCE [LARGE SCALE GENOMIC DNA]</scope>
    <source>
        <strain evidence="1 2">KCTC 3788</strain>
    </source>
</reference>
<gene>
    <name evidence="1" type="ORF">H0266_03555</name>
</gene>
<dbReference type="PROSITE" id="PS51257">
    <property type="entry name" value="PROKAR_LIPOPROTEIN"/>
    <property type="match status" value="1"/>
</dbReference>
<evidence type="ECO:0000313" key="1">
    <source>
        <dbReference type="EMBL" id="MBA2173970.1"/>
    </source>
</evidence>
<name>A0A838CPP5_9BACI</name>
<proteinExistence type="predicted"/>
<accession>A0A838CPP5</accession>
<evidence type="ECO:0000313" key="2">
    <source>
        <dbReference type="Proteomes" id="UP000571017"/>
    </source>
</evidence>
<dbReference type="InterPro" id="IPR025623">
    <property type="entry name" value="YusW"/>
</dbReference>
<keyword evidence="2" id="KW-1185">Reference proteome</keyword>
<organism evidence="1 2">
    <name type="scientific">Halobacillus locisalis</name>
    <dbReference type="NCBI Taxonomy" id="220753"/>
    <lineage>
        <taxon>Bacteria</taxon>
        <taxon>Bacillati</taxon>
        <taxon>Bacillota</taxon>
        <taxon>Bacilli</taxon>
        <taxon>Bacillales</taxon>
        <taxon>Bacillaceae</taxon>
        <taxon>Halobacillus</taxon>
    </lineage>
</organism>
<dbReference type="EMBL" id="JACEFG010000001">
    <property type="protein sequence ID" value="MBA2173970.1"/>
    <property type="molecule type" value="Genomic_DNA"/>
</dbReference>
<protein>
    <recommendedName>
        <fullName evidence="3">YusW-like protein</fullName>
    </recommendedName>
</protein>